<reference evidence="1" key="1">
    <citation type="submission" date="2020-05" db="EMBL/GenBank/DDBJ databases">
        <title>Large-scale comparative analyses of tick genomes elucidate their genetic diversity and vector capacities.</title>
        <authorList>
            <person name="Jia N."/>
            <person name="Wang J."/>
            <person name="Shi W."/>
            <person name="Du L."/>
            <person name="Sun Y."/>
            <person name="Zhan W."/>
            <person name="Jiang J."/>
            <person name="Wang Q."/>
            <person name="Zhang B."/>
            <person name="Ji P."/>
            <person name="Sakyi L.B."/>
            <person name="Cui X."/>
            <person name="Yuan T."/>
            <person name="Jiang B."/>
            <person name="Yang W."/>
            <person name="Lam T.T.-Y."/>
            <person name="Chang Q."/>
            <person name="Ding S."/>
            <person name="Wang X."/>
            <person name="Zhu J."/>
            <person name="Ruan X."/>
            <person name="Zhao L."/>
            <person name="Wei J."/>
            <person name="Que T."/>
            <person name="Du C."/>
            <person name="Cheng J."/>
            <person name="Dai P."/>
            <person name="Han X."/>
            <person name="Huang E."/>
            <person name="Gao Y."/>
            <person name="Liu J."/>
            <person name="Shao H."/>
            <person name="Ye R."/>
            <person name="Li L."/>
            <person name="Wei W."/>
            <person name="Wang X."/>
            <person name="Wang C."/>
            <person name="Yang T."/>
            <person name="Huo Q."/>
            <person name="Li W."/>
            <person name="Guo W."/>
            <person name="Chen H."/>
            <person name="Zhou L."/>
            <person name="Ni X."/>
            <person name="Tian J."/>
            <person name="Zhou Y."/>
            <person name="Sheng Y."/>
            <person name="Liu T."/>
            <person name="Pan Y."/>
            <person name="Xia L."/>
            <person name="Li J."/>
            <person name="Zhao F."/>
            <person name="Cao W."/>
        </authorList>
    </citation>
    <scope>NUCLEOTIDE SEQUENCE</scope>
    <source>
        <strain evidence="1">Dsil-2018</strain>
    </source>
</reference>
<dbReference type="Proteomes" id="UP000821865">
    <property type="component" value="Chromosome 3"/>
</dbReference>
<proteinExistence type="predicted"/>
<name>A0ACB8D3E9_DERSI</name>
<protein>
    <submittedName>
        <fullName evidence="1">Uncharacterized protein</fullName>
    </submittedName>
</protein>
<sequence length="385" mass="41112">MLLAGGVTLNLLPLTLSLRNPRPVEWRRCRRSKKNGQVKATLANACVEHVEETLLHGTTERRNAPVGSVEVEVEDLKEAMTETATTVAQDSRYPQQVGGLQMSYAPEERKERFGVISQVLHVLRTPTFYVILVPIVAADITLPILAFTIVDYAGDKGVSLDVAAILVSCQCAGGFCGRLVIPLISDTTPRGRCVIGSCCFVLISLCFLLMPHIASFAAVATVTFLAGAQQGYLATIKTVLVADYLGVQKVAVCWGIMGLLSMPLIFFQPSIIGAFRDTQGSYDNLYTSCGAVDLVAALLLGLQLFYDAVRRTASTSAKSGAETSELRAAFKATAKFGNKGKRNACGYDELSSSPSRCTPADSAWNPTAAAVGPNRSSISSHPGDV</sequence>
<evidence type="ECO:0000313" key="2">
    <source>
        <dbReference type="Proteomes" id="UP000821865"/>
    </source>
</evidence>
<evidence type="ECO:0000313" key="1">
    <source>
        <dbReference type="EMBL" id="KAH7958910.1"/>
    </source>
</evidence>
<accession>A0ACB8D3E9</accession>
<organism evidence="1 2">
    <name type="scientific">Dermacentor silvarum</name>
    <name type="common">Tick</name>
    <dbReference type="NCBI Taxonomy" id="543639"/>
    <lineage>
        <taxon>Eukaryota</taxon>
        <taxon>Metazoa</taxon>
        <taxon>Ecdysozoa</taxon>
        <taxon>Arthropoda</taxon>
        <taxon>Chelicerata</taxon>
        <taxon>Arachnida</taxon>
        <taxon>Acari</taxon>
        <taxon>Parasitiformes</taxon>
        <taxon>Ixodida</taxon>
        <taxon>Ixodoidea</taxon>
        <taxon>Ixodidae</taxon>
        <taxon>Rhipicephalinae</taxon>
        <taxon>Dermacentor</taxon>
    </lineage>
</organism>
<keyword evidence="2" id="KW-1185">Reference proteome</keyword>
<gene>
    <name evidence="1" type="ORF">HPB49_006479</name>
</gene>
<comment type="caution">
    <text evidence="1">The sequence shown here is derived from an EMBL/GenBank/DDBJ whole genome shotgun (WGS) entry which is preliminary data.</text>
</comment>
<dbReference type="EMBL" id="CM023472">
    <property type="protein sequence ID" value="KAH7958910.1"/>
    <property type="molecule type" value="Genomic_DNA"/>
</dbReference>